<protein>
    <submittedName>
        <fullName evidence="2">Uncharacterized protein</fullName>
    </submittedName>
</protein>
<evidence type="ECO:0000256" key="1">
    <source>
        <dbReference type="SAM" id="SignalP"/>
    </source>
</evidence>
<dbReference type="Proteomes" id="UP000836788">
    <property type="component" value="Chromosome 4"/>
</dbReference>
<reference evidence="2" key="1">
    <citation type="submission" date="2022-02" db="EMBL/GenBank/DDBJ databases">
        <authorList>
            <person name="Giguere J D."/>
        </authorList>
    </citation>
    <scope>NUCLEOTIDE SEQUENCE</scope>
    <source>
        <strain evidence="2">CCAP 1055/1</strain>
    </source>
</reference>
<evidence type="ECO:0000313" key="2">
    <source>
        <dbReference type="EMBL" id="CAG9289709.1"/>
    </source>
</evidence>
<keyword evidence="1" id="KW-0732">Signal</keyword>
<sequence length="179" mass="20087">MNLASFVLFIIYAFLFRQSRGEFGVARQASIEAEGPDNLEDESTSANLVEKLIKGWHELDQATAVEIAAVIEAAKQDPETVVLVRRLNNGGGKDSLQSLKNDLPRQQIVRLLARSLEEMKAAEILFRDPRRAYEEMEKEGLIPADMKSVYKRDPTLLADNKKKSLYFSFVTMASTGGFM</sequence>
<name>A0A8J9TB51_PHATR</name>
<accession>A0A8J9TB51</accession>
<feature type="chain" id="PRO_5035440908" evidence="1">
    <location>
        <begin position="22"/>
        <end position="179"/>
    </location>
</feature>
<gene>
    <name evidence="2" type="ORF">PTTT1_LOCUS42497</name>
</gene>
<feature type="signal peptide" evidence="1">
    <location>
        <begin position="1"/>
        <end position="21"/>
    </location>
</feature>
<organism evidence="2">
    <name type="scientific">Phaeodactylum tricornutum</name>
    <name type="common">Diatom</name>
    <dbReference type="NCBI Taxonomy" id="2850"/>
    <lineage>
        <taxon>Eukaryota</taxon>
        <taxon>Sar</taxon>
        <taxon>Stramenopiles</taxon>
        <taxon>Ochrophyta</taxon>
        <taxon>Bacillariophyta</taxon>
        <taxon>Bacillariophyceae</taxon>
        <taxon>Bacillariophycidae</taxon>
        <taxon>Naviculales</taxon>
        <taxon>Phaeodactylaceae</taxon>
        <taxon>Phaeodactylum</taxon>
    </lineage>
</organism>
<proteinExistence type="predicted"/>
<dbReference type="EMBL" id="OU594945">
    <property type="protein sequence ID" value="CAG9289709.1"/>
    <property type="molecule type" value="Genomic_DNA"/>
</dbReference>
<dbReference type="AlphaFoldDB" id="A0A8J9TB51"/>